<proteinExistence type="inferred from homology"/>
<dbReference type="Pfam" id="PF17482">
    <property type="entry name" value="Phage_sheath_1C"/>
    <property type="match status" value="1"/>
</dbReference>
<evidence type="ECO:0000259" key="4">
    <source>
        <dbReference type="Pfam" id="PF17482"/>
    </source>
</evidence>
<dbReference type="Gene3D" id="3.30.1490.450">
    <property type="match status" value="1"/>
</dbReference>
<dbReference type="Gene3D" id="3.40.50.11790">
    <property type="match status" value="1"/>
</dbReference>
<dbReference type="Pfam" id="PF04984">
    <property type="entry name" value="Phage_sheath_1"/>
    <property type="match status" value="1"/>
</dbReference>
<reference evidence="5 6" key="1">
    <citation type="journal article" date="2019" name="Int. J. Syst. Evol. Microbiol.">
        <title>The Global Catalogue of Microorganisms (GCM) 10K type strain sequencing project: providing services to taxonomists for standard genome sequencing and annotation.</title>
        <authorList>
            <consortium name="The Broad Institute Genomics Platform"/>
            <consortium name="The Broad Institute Genome Sequencing Center for Infectious Disease"/>
            <person name="Wu L."/>
            <person name="Ma J."/>
        </authorList>
    </citation>
    <scope>NUCLEOTIDE SEQUENCE [LARGE SCALE GENOMIC DNA]</scope>
    <source>
        <strain evidence="5 6">JCM 1407</strain>
    </source>
</reference>
<dbReference type="InterPro" id="IPR035089">
    <property type="entry name" value="Phage_sheath_subtilisin"/>
</dbReference>
<comment type="caution">
    <text evidence="5">The sequence shown here is derived from an EMBL/GenBank/DDBJ whole genome shotgun (WGS) entry which is preliminary data.</text>
</comment>
<gene>
    <name evidence="5" type="ORF">GCM10008906_09750</name>
</gene>
<dbReference type="RefSeq" id="WP_343759426.1">
    <property type="nucleotide sequence ID" value="NZ_BAAACG010000006.1"/>
</dbReference>
<keyword evidence="6" id="KW-1185">Reference proteome</keyword>
<comment type="similarity">
    <text evidence="1">Belongs to the myoviridae tail sheath protein family.</text>
</comment>
<dbReference type="InterPro" id="IPR035326">
    <property type="entry name" value="Beta_sandwich_Seath"/>
</dbReference>
<feature type="domain" description="Tail sheath protein C-terminal" evidence="4">
    <location>
        <begin position="369"/>
        <end position="471"/>
    </location>
</feature>
<dbReference type="EMBL" id="BAAACG010000006">
    <property type="protein sequence ID" value="GAA0735705.1"/>
    <property type="molecule type" value="Genomic_DNA"/>
</dbReference>
<dbReference type="Pfam" id="PF17481">
    <property type="entry name" value="Phage_sheath_domII"/>
    <property type="match status" value="1"/>
</dbReference>
<protein>
    <submittedName>
        <fullName evidence="5">Phage tail sheath family protein</fullName>
    </submittedName>
</protein>
<evidence type="ECO:0000259" key="3">
    <source>
        <dbReference type="Pfam" id="PF17481"/>
    </source>
</evidence>
<dbReference type="Gene3D" id="3.30.1370.220">
    <property type="match status" value="1"/>
</dbReference>
<sequence length="472" mass="52971">MATGTWNEKDRKNLPGFYNRFKTKAEERLGSGIHGIVAMPVKSNWGPVKKVFSVKDLKELKKLVGDNSDFTAYKLGRLAILGNPKELLLCRLTDGTEKTETLTLKNEDQKECITLETKYPTDRNFNVTIKPNLIEIDKKDFIFYEGTKALFTINALSGAVEEIIKKINSNVENNYVVAKKVADVNGVLESIVNIPLTGGNNGISNVTNQNYLDAMSEFEKYKIDGFCLDGITDSSLHNAVKEWVIKNKELGINVIAYLGGAKEEKIEQANTRSKQFNYENIVNIYGNGVYEGITYTPAETACYVAGLATGQQLKESLCNQKTIFEDVEPKLKAKEIEYALAAGTLVLSIDDNDVVVVDDVNTLKNYPDDKSDVFGSIRAVKFMNAVDTDTAMKRKGFVGKFNNGDTGRTLIICALKRYFETLAKENVIDKNFTVQVDKELQETAKPEEFFWKWDAKYLDVIKKIYGTGYVRR</sequence>
<dbReference type="InterPro" id="IPR020287">
    <property type="entry name" value="Tail_sheath_C"/>
</dbReference>
<name>A0ABN1JC85_9CLOT</name>
<evidence type="ECO:0000259" key="2">
    <source>
        <dbReference type="Pfam" id="PF04984"/>
    </source>
</evidence>
<evidence type="ECO:0000313" key="5">
    <source>
        <dbReference type="EMBL" id="GAA0735705.1"/>
    </source>
</evidence>
<accession>A0ABN1JC85</accession>
<feature type="domain" description="Phage tail sheath protein-like beta-sandwich" evidence="3">
    <location>
        <begin position="94"/>
        <end position="201"/>
    </location>
</feature>
<evidence type="ECO:0000256" key="1">
    <source>
        <dbReference type="ARBA" id="ARBA00008005"/>
    </source>
</evidence>
<feature type="domain" description="Tail sheath protein subtilisin-like" evidence="2">
    <location>
        <begin position="205"/>
        <end position="362"/>
    </location>
</feature>
<organism evidence="5 6">
    <name type="scientific">Clostridium oceanicum</name>
    <dbReference type="NCBI Taxonomy" id="1543"/>
    <lineage>
        <taxon>Bacteria</taxon>
        <taxon>Bacillati</taxon>
        <taxon>Bacillota</taxon>
        <taxon>Clostridia</taxon>
        <taxon>Eubacteriales</taxon>
        <taxon>Clostridiaceae</taxon>
        <taxon>Clostridium</taxon>
    </lineage>
</organism>
<dbReference type="Proteomes" id="UP001501510">
    <property type="component" value="Unassembled WGS sequence"/>
</dbReference>
<dbReference type="Gene3D" id="3.30.360.90">
    <property type="match status" value="1"/>
</dbReference>
<evidence type="ECO:0000313" key="6">
    <source>
        <dbReference type="Proteomes" id="UP001501510"/>
    </source>
</evidence>